<dbReference type="EMBL" id="FR823388">
    <property type="protein sequence ID" value="CBZ52210.1"/>
    <property type="molecule type" value="Genomic_DNA"/>
</dbReference>
<feature type="transmembrane region" description="Helical" evidence="2">
    <location>
        <begin position="422"/>
        <end position="443"/>
    </location>
</feature>
<sequence length="604" mass="60537">MLSTRRLWTSFGILSATIFTGVLYQTDTADGHRFKGLSYSATDAESADGVSSGTDRLGSARFQKSDLRPINRHHGEIRSYAPPSDAVDSGAASPPGAAFLFPTSSIGKKGTNLKISNTVPVEPASPSQTVHLGTATARPEILATLTPGLHAPQASMNDPGSWTGLAEAADPSHVVALPGQSQTGVPTVVVPQLPSNGSPTLAPSTVAPQGAATANPPASLPAGQNQGHPLLATDMGGLPAQPLPPMTTNQGAPRSVGATTSPVLLAAIPGSGVAPQPPTTLAPAPAPVASGQQPKASTVPVTAVGGVTGTSGQLSTPITGEASPVTAETQPVAGAVATAAAENVPPVAAVPESSAPDGKVATGEYYQVVAGSAGGAAGAEDQFLVAPSVKEISVGPSGTRVVHSQQRVRAAGEVCFDACSCWPVWCISIVVLVVNLVASFVAFHLTASLYSKGLFSSHFYKGGGYWMIGAAIGGLVIGGLIGGLVPPACWAGALYLGGSLMSNCISIILLGRRGAWLGALGGVGCGGVIGFFTGTGAVGIVVGVFVGLLFGIVVGFAPVCRSLKLNERYIRAGMRVSGGLSSRFSDDGHEGKHHSGTMTPPLSP</sequence>
<dbReference type="AlphaFoldDB" id="F0VER6"/>
<dbReference type="VEuPathDB" id="ToxoDB:NCLIV_019990"/>
<evidence type="ECO:0000256" key="1">
    <source>
        <dbReference type="SAM" id="MobiDB-lite"/>
    </source>
</evidence>
<accession>F0VER6</accession>
<dbReference type="InParanoid" id="F0VER6"/>
<feature type="compositionally biased region" description="Polar residues" evidence="1">
    <location>
        <begin position="194"/>
        <end position="207"/>
    </location>
</feature>
<feature type="transmembrane region" description="Helical" evidence="2">
    <location>
        <begin position="464"/>
        <end position="484"/>
    </location>
</feature>
<evidence type="ECO:0000313" key="4">
    <source>
        <dbReference type="Proteomes" id="UP000007494"/>
    </source>
</evidence>
<dbReference type="OMA" id="GYWMIGA"/>
<evidence type="ECO:0000256" key="2">
    <source>
        <dbReference type="SAM" id="Phobius"/>
    </source>
</evidence>
<feature type="transmembrane region" description="Helical" evidence="2">
    <location>
        <begin position="7"/>
        <end position="24"/>
    </location>
</feature>
<keyword evidence="2" id="KW-0472">Membrane</keyword>
<name>F0VER6_NEOCL</name>
<dbReference type="GeneID" id="13444054"/>
<reference evidence="4" key="1">
    <citation type="journal article" date="2012" name="PLoS Pathog.">
        <title>Comparative genomics of the apicomplexan parasites Toxoplasma gondii and Neospora caninum: Coccidia differing in host range and transmission strategy.</title>
        <authorList>
            <person name="Reid A.J."/>
            <person name="Vermont S.J."/>
            <person name="Cotton J.A."/>
            <person name="Harris D."/>
            <person name="Hill-Cawthorne G.A."/>
            <person name="Konen-Waisman S."/>
            <person name="Latham S.M."/>
            <person name="Mourier T."/>
            <person name="Norton R."/>
            <person name="Quail M.A."/>
            <person name="Sanders M."/>
            <person name="Shanmugam D."/>
            <person name="Sohal A."/>
            <person name="Wasmuth J.D."/>
            <person name="Brunk B."/>
            <person name="Grigg M.E."/>
            <person name="Howard J.C."/>
            <person name="Parkinson J."/>
            <person name="Roos D.S."/>
            <person name="Trees A.J."/>
            <person name="Berriman M."/>
            <person name="Pain A."/>
            <person name="Wastling J.M."/>
        </authorList>
    </citation>
    <scope>NUCLEOTIDE SEQUENCE [LARGE SCALE GENOMIC DNA]</scope>
    <source>
        <strain evidence="4">Liverpool</strain>
    </source>
</reference>
<dbReference type="Proteomes" id="UP000007494">
    <property type="component" value="Chromosome VIIa"/>
</dbReference>
<proteinExistence type="predicted"/>
<keyword evidence="2" id="KW-1133">Transmembrane helix</keyword>
<feature type="transmembrane region" description="Helical" evidence="2">
    <location>
        <begin position="490"/>
        <end position="510"/>
    </location>
</feature>
<organism evidence="3 4">
    <name type="scientific">Neospora caninum (strain Liverpool)</name>
    <dbReference type="NCBI Taxonomy" id="572307"/>
    <lineage>
        <taxon>Eukaryota</taxon>
        <taxon>Sar</taxon>
        <taxon>Alveolata</taxon>
        <taxon>Apicomplexa</taxon>
        <taxon>Conoidasida</taxon>
        <taxon>Coccidia</taxon>
        <taxon>Eucoccidiorida</taxon>
        <taxon>Eimeriorina</taxon>
        <taxon>Sarcocystidae</taxon>
        <taxon>Neospora</taxon>
    </lineage>
</organism>
<protein>
    <submittedName>
        <fullName evidence="3">Putative transmembrane domain-containing protein</fullName>
    </submittedName>
</protein>
<keyword evidence="2 3" id="KW-0812">Transmembrane</keyword>
<feature type="transmembrane region" description="Helical" evidence="2">
    <location>
        <begin position="515"/>
        <end position="532"/>
    </location>
</feature>
<feature type="region of interest" description="Disordered" evidence="1">
    <location>
        <begin position="194"/>
        <end position="228"/>
    </location>
</feature>
<dbReference type="OrthoDB" id="333912at2759"/>
<evidence type="ECO:0000313" key="3">
    <source>
        <dbReference type="EMBL" id="CBZ52210.1"/>
    </source>
</evidence>
<keyword evidence="4" id="KW-1185">Reference proteome</keyword>
<gene>
    <name evidence="3" type="ORF">NCLIV_019990</name>
</gene>
<feature type="transmembrane region" description="Helical" evidence="2">
    <location>
        <begin position="538"/>
        <end position="560"/>
    </location>
</feature>
<dbReference type="eggNOG" id="ENOG502SU59">
    <property type="taxonomic scope" value="Eukaryota"/>
</dbReference>
<dbReference type="RefSeq" id="XP_003882242.1">
    <property type="nucleotide sequence ID" value="XM_003882193.1"/>
</dbReference>
<feature type="region of interest" description="Disordered" evidence="1">
    <location>
        <begin position="581"/>
        <end position="604"/>
    </location>
</feature>